<dbReference type="Gene3D" id="2.40.420.20">
    <property type="match status" value="1"/>
</dbReference>
<dbReference type="Proteomes" id="UP000018439">
    <property type="component" value="Chromosome"/>
</dbReference>
<dbReference type="OrthoDB" id="9806939at2"/>
<protein>
    <submittedName>
        <fullName evidence="5">Efflux transporter, RND family, MFP subunit</fullName>
    </submittedName>
</protein>
<dbReference type="InterPro" id="IPR051909">
    <property type="entry name" value="MFP_Cation_Efflux"/>
</dbReference>
<keyword evidence="2" id="KW-0813">Transport</keyword>
<evidence type="ECO:0000313" key="6">
    <source>
        <dbReference type="Proteomes" id="UP000018439"/>
    </source>
</evidence>
<dbReference type="GO" id="GO:0015679">
    <property type="term" value="P:plasma membrane copper ion transport"/>
    <property type="evidence" value="ECO:0007669"/>
    <property type="project" value="TreeGrafter"/>
</dbReference>
<evidence type="ECO:0000256" key="2">
    <source>
        <dbReference type="ARBA" id="ARBA00022448"/>
    </source>
</evidence>
<accession>F3ZRQ6</accession>
<dbReference type="GO" id="GO:0030313">
    <property type="term" value="C:cell envelope"/>
    <property type="evidence" value="ECO:0007669"/>
    <property type="project" value="TreeGrafter"/>
</dbReference>
<dbReference type="Pfam" id="PF25954">
    <property type="entry name" value="Beta-barrel_RND_2"/>
    <property type="match status" value="1"/>
</dbReference>
<feature type="domain" description="CusB-like beta-barrel" evidence="4">
    <location>
        <begin position="204"/>
        <end position="279"/>
    </location>
</feature>
<name>F3ZRQ6_9BACE</name>
<dbReference type="InterPro" id="IPR006143">
    <property type="entry name" value="RND_pump_MFP"/>
</dbReference>
<dbReference type="Gene3D" id="2.40.30.170">
    <property type="match status" value="1"/>
</dbReference>
<feature type="signal peptide" evidence="3">
    <location>
        <begin position="1"/>
        <end position="20"/>
    </location>
</feature>
<gene>
    <name evidence="5" type="ORF">Bcop_1807</name>
</gene>
<dbReference type="PANTHER" id="PTHR30097:SF4">
    <property type="entry name" value="SLR6042 PROTEIN"/>
    <property type="match status" value="1"/>
</dbReference>
<keyword evidence="6" id="KW-1185">Reference proteome</keyword>
<dbReference type="GO" id="GO:0022857">
    <property type="term" value="F:transmembrane transporter activity"/>
    <property type="evidence" value="ECO:0007669"/>
    <property type="project" value="InterPro"/>
</dbReference>
<dbReference type="PANTHER" id="PTHR30097">
    <property type="entry name" value="CATION EFFLUX SYSTEM PROTEIN CUSB"/>
    <property type="match status" value="1"/>
</dbReference>
<evidence type="ECO:0000256" key="1">
    <source>
        <dbReference type="ARBA" id="ARBA00009477"/>
    </source>
</evidence>
<sequence>MKTKYLFLITILTCSACSSSTSESTASDSFDPRILEEVVAEKTAHQQVLTFNGLVAVNEDKLYQYKAPEEGIVEQIYFAMGDFIQKGERLLTFKSPHYNALQNELLANRKNVAIQQRGLASAKSLYEDQLLSHEEYLTAESNLELAQQELAQVQNTLAIYGTPIADNLFEIRAKQSGYVIQKDITPFLTIGKEDHLLSIADLSTLWIQVQIHPTQIPLIRKGNRVDIHSATYPQEVFKGEIFQLSPIIDPKEKVMHALIVVNNESFKLKPSMVVEVQVKLDNPTTQVVVPTEALIFDENEQHIVTRRGEEYQVNLVKGANRYKDSTFILEGIKEGDTVITKNNLLIYNHLKNKSH</sequence>
<feature type="chain" id="PRO_5003308598" evidence="3">
    <location>
        <begin position="21"/>
        <end position="355"/>
    </location>
</feature>
<dbReference type="NCBIfam" id="TIGR01730">
    <property type="entry name" value="RND_mfp"/>
    <property type="match status" value="1"/>
</dbReference>
<dbReference type="AlphaFoldDB" id="F3ZRQ6"/>
<dbReference type="eggNOG" id="COG0845">
    <property type="taxonomic scope" value="Bacteria"/>
</dbReference>
<organism evidence="5 6">
    <name type="scientific">Bacteroides coprosuis DSM 18011</name>
    <dbReference type="NCBI Taxonomy" id="679937"/>
    <lineage>
        <taxon>Bacteria</taxon>
        <taxon>Pseudomonadati</taxon>
        <taxon>Bacteroidota</taxon>
        <taxon>Bacteroidia</taxon>
        <taxon>Bacteroidales</taxon>
        <taxon>Bacteroidaceae</taxon>
        <taxon>Bacteroides</taxon>
    </lineage>
</organism>
<dbReference type="InterPro" id="IPR058792">
    <property type="entry name" value="Beta-barrel_RND_2"/>
</dbReference>
<dbReference type="FunFam" id="2.40.30.170:FF:000010">
    <property type="entry name" value="Efflux RND transporter periplasmic adaptor subunit"/>
    <property type="match status" value="1"/>
</dbReference>
<dbReference type="SUPFAM" id="SSF111369">
    <property type="entry name" value="HlyD-like secretion proteins"/>
    <property type="match status" value="1"/>
</dbReference>
<evidence type="ECO:0000313" key="5">
    <source>
        <dbReference type="EMBL" id="EGJ71995.1"/>
    </source>
</evidence>
<dbReference type="EMBL" id="CM001167">
    <property type="protein sequence ID" value="EGJ71995.1"/>
    <property type="molecule type" value="Genomic_DNA"/>
</dbReference>
<keyword evidence="3" id="KW-0732">Signal</keyword>
<dbReference type="HOGENOM" id="CLU_018816_13_3_10"/>
<reference evidence="5 6" key="1">
    <citation type="journal article" date="2011" name="Stand. Genomic Sci.">
        <title>Non-contiguous finished genome sequence of Bacteroides coprosuis type strain (PC139).</title>
        <authorList>
            <person name="Land M."/>
            <person name="Held B."/>
            <person name="Gronow S."/>
            <person name="Abt B."/>
            <person name="Lucas S."/>
            <person name="Del Rio T.G."/>
            <person name="Nolan M."/>
            <person name="Tice H."/>
            <person name="Cheng J.F."/>
            <person name="Pitluck S."/>
            <person name="Liolios K."/>
            <person name="Pagani I."/>
            <person name="Ivanova N."/>
            <person name="Mavromatis K."/>
            <person name="Mikhailova N."/>
            <person name="Pati A."/>
            <person name="Tapia R."/>
            <person name="Han C."/>
            <person name="Goodwin L."/>
            <person name="Chen A."/>
            <person name="Palaniappan K."/>
            <person name="Hauser L."/>
            <person name="Brambilla E.M."/>
            <person name="Rohde M."/>
            <person name="Goker M."/>
            <person name="Detter J.C."/>
            <person name="Woyke T."/>
            <person name="Bristow J."/>
            <person name="Eisen J.A."/>
            <person name="Markowitz V."/>
            <person name="Hugenholtz P."/>
            <person name="Kyrpides N.C."/>
            <person name="Klenk H.P."/>
            <person name="Lapidus A."/>
        </authorList>
    </citation>
    <scope>NUCLEOTIDE SEQUENCE [LARGE SCALE GENOMIC DNA]</scope>
    <source>
        <strain evidence="5 6">DSM 18011</strain>
    </source>
</reference>
<dbReference type="GO" id="GO:0060003">
    <property type="term" value="P:copper ion export"/>
    <property type="evidence" value="ECO:0007669"/>
    <property type="project" value="TreeGrafter"/>
</dbReference>
<evidence type="ECO:0000259" key="4">
    <source>
        <dbReference type="Pfam" id="PF25954"/>
    </source>
</evidence>
<comment type="similarity">
    <text evidence="1">Belongs to the membrane fusion protein (MFP) (TC 8.A.1) family.</text>
</comment>
<dbReference type="GO" id="GO:0016020">
    <property type="term" value="C:membrane"/>
    <property type="evidence" value="ECO:0007669"/>
    <property type="project" value="InterPro"/>
</dbReference>
<proteinExistence type="inferred from homology"/>
<dbReference type="STRING" id="679937.Bcop_1807"/>
<evidence type="ECO:0000256" key="3">
    <source>
        <dbReference type="SAM" id="SignalP"/>
    </source>
</evidence>